<protein>
    <recommendedName>
        <fullName evidence="12">Ribose-phosphate pyrophosphokinase</fullName>
        <shortName evidence="12">RPPK</shortName>
        <ecNumber evidence="12">2.7.6.1</ecNumber>
    </recommendedName>
    <alternativeName>
        <fullName evidence="12">5-phospho-D-ribosyl alpha-1-diphosphate synthase</fullName>
    </alternativeName>
    <alternativeName>
        <fullName evidence="12">Phosphoribosyl diphosphate synthase</fullName>
    </alternativeName>
    <alternativeName>
        <fullName evidence="12">Phosphoribosyl pyrophosphate synthase</fullName>
        <shortName evidence="12">P-Rib-PP synthase</shortName>
        <shortName evidence="12">PRPP synthase</shortName>
        <shortName evidence="12">PRPPase</shortName>
    </alternativeName>
</protein>
<dbReference type="Proteomes" id="UP000316199">
    <property type="component" value="Unassembled WGS sequence"/>
</dbReference>
<dbReference type="CDD" id="cd06223">
    <property type="entry name" value="PRTases_typeI"/>
    <property type="match status" value="1"/>
</dbReference>
<dbReference type="GO" id="GO:0000287">
    <property type="term" value="F:magnesium ion binding"/>
    <property type="evidence" value="ECO:0007669"/>
    <property type="project" value="UniProtKB-UniRule"/>
</dbReference>
<evidence type="ECO:0000256" key="8">
    <source>
        <dbReference type="ARBA" id="ARBA00022842"/>
    </source>
</evidence>
<evidence type="ECO:0000256" key="4">
    <source>
        <dbReference type="ARBA" id="ARBA00022727"/>
    </source>
</evidence>
<dbReference type="Pfam" id="PF14572">
    <property type="entry name" value="Pribosyl_synth"/>
    <property type="match status" value="1"/>
</dbReference>
<dbReference type="GO" id="GO:0005524">
    <property type="term" value="F:ATP binding"/>
    <property type="evidence" value="ECO:0007669"/>
    <property type="project" value="UniProtKB-KW"/>
</dbReference>
<comment type="caution">
    <text evidence="14">The sequence shown here is derived from an EMBL/GenBank/DDBJ whole genome shotgun (WGS) entry which is preliminary data.</text>
</comment>
<dbReference type="EMBL" id="SHAG01000011">
    <property type="protein sequence ID" value="RZO76477.1"/>
    <property type="molecule type" value="Genomic_DNA"/>
</dbReference>
<evidence type="ECO:0000256" key="10">
    <source>
        <dbReference type="ARBA" id="ARBA00054914"/>
    </source>
</evidence>
<evidence type="ECO:0000256" key="9">
    <source>
        <dbReference type="ARBA" id="ARBA00049535"/>
    </source>
</evidence>
<proteinExistence type="inferred from homology"/>
<dbReference type="NCBIfam" id="NF002320">
    <property type="entry name" value="PRK01259.1"/>
    <property type="match status" value="1"/>
</dbReference>
<dbReference type="PANTHER" id="PTHR10210">
    <property type="entry name" value="RIBOSE-PHOSPHATE DIPHOSPHOKINASE FAMILY MEMBER"/>
    <property type="match status" value="1"/>
</dbReference>
<dbReference type="EC" id="2.7.6.1" evidence="12"/>
<dbReference type="PANTHER" id="PTHR10210:SF41">
    <property type="entry name" value="RIBOSE-PHOSPHATE PYROPHOSPHOKINASE 1, CHLOROPLASTIC"/>
    <property type="match status" value="1"/>
</dbReference>
<comment type="pathway">
    <text evidence="1 12">Metabolic intermediate biosynthesis; 5-phospho-alpha-D-ribose 1-diphosphate biosynthesis; 5-phospho-alpha-D-ribose 1-diphosphate from D-ribose 5-phosphate (route I): step 1/1.</text>
</comment>
<name>A0A520S1X8_9GAMM</name>
<dbReference type="GO" id="GO:0009156">
    <property type="term" value="P:ribonucleoside monophosphate biosynthetic process"/>
    <property type="evidence" value="ECO:0007669"/>
    <property type="project" value="InterPro"/>
</dbReference>
<feature type="binding site" evidence="12">
    <location>
        <position position="220"/>
    </location>
    <ligand>
        <name>D-ribose 5-phosphate</name>
        <dbReference type="ChEBI" id="CHEBI:78346"/>
    </ligand>
</feature>
<accession>A0A520S1X8</accession>
<dbReference type="SMART" id="SM01400">
    <property type="entry name" value="Pribosyltran_N"/>
    <property type="match status" value="1"/>
</dbReference>
<dbReference type="UniPathway" id="UPA00087">
    <property type="reaction ID" value="UER00172"/>
</dbReference>
<dbReference type="SUPFAM" id="SSF53271">
    <property type="entry name" value="PRTase-like"/>
    <property type="match status" value="1"/>
</dbReference>
<dbReference type="InterPro" id="IPR029057">
    <property type="entry name" value="PRTase-like"/>
</dbReference>
<comment type="subcellular location">
    <subcellularLocation>
        <location evidence="12">Cytoplasm</location>
    </subcellularLocation>
</comment>
<dbReference type="GO" id="GO:0016301">
    <property type="term" value="F:kinase activity"/>
    <property type="evidence" value="ECO:0007669"/>
    <property type="project" value="UniProtKB-KW"/>
</dbReference>
<keyword evidence="5 12" id="KW-0547">Nucleotide-binding</keyword>
<dbReference type="GO" id="GO:0005737">
    <property type="term" value="C:cytoplasm"/>
    <property type="evidence" value="ECO:0007669"/>
    <property type="project" value="UniProtKB-SubCell"/>
</dbReference>
<feature type="active site" evidence="12">
    <location>
        <position position="194"/>
    </location>
</feature>
<evidence type="ECO:0000256" key="11">
    <source>
        <dbReference type="ARBA" id="ARBA00061444"/>
    </source>
</evidence>
<keyword evidence="2 12" id="KW-0808">Transferase</keyword>
<evidence type="ECO:0000256" key="3">
    <source>
        <dbReference type="ARBA" id="ARBA00022723"/>
    </source>
</evidence>
<reference evidence="14 15" key="1">
    <citation type="submission" date="2019-02" db="EMBL/GenBank/DDBJ databases">
        <title>Prokaryotic population dynamics and viral predation in marine succession experiment using metagenomics: the confinement effect.</title>
        <authorList>
            <person name="Haro-Moreno J.M."/>
            <person name="Rodriguez-Valera F."/>
            <person name="Lopez-Perez M."/>
        </authorList>
    </citation>
    <scope>NUCLEOTIDE SEQUENCE [LARGE SCALE GENOMIC DNA]</scope>
    <source>
        <strain evidence="14">MED-G157</strain>
    </source>
</reference>
<dbReference type="InterPro" id="IPR000836">
    <property type="entry name" value="PRTase_dom"/>
</dbReference>
<organism evidence="14 15">
    <name type="scientific">OM182 bacterium</name>
    <dbReference type="NCBI Taxonomy" id="2510334"/>
    <lineage>
        <taxon>Bacteria</taxon>
        <taxon>Pseudomonadati</taxon>
        <taxon>Pseudomonadota</taxon>
        <taxon>Gammaproteobacteria</taxon>
        <taxon>OMG group</taxon>
        <taxon>OM182 clade</taxon>
    </lineage>
</organism>
<dbReference type="InterPro" id="IPR037515">
    <property type="entry name" value="Rib-P_diPkinase_bac"/>
</dbReference>
<evidence type="ECO:0000256" key="2">
    <source>
        <dbReference type="ARBA" id="ARBA00022679"/>
    </source>
</evidence>
<comment type="similarity">
    <text evidence="11 12">Belongs to the ribose-phosphate pyrophosphokinase family. Class I subfamily.</text>
</comment>
<keyword evidence="8 12" id="KW-0460">Magnesium</keyword>
<dbReference type="GO" id="GO:0002189">
    <property type="term" value="C:ribose phosphate diphosphokinase complex"/>
    <property type="evidence" value="ECO:0007669"/>
    <property type="project" value="TreeGrafter"/>
</dbReference>
<feature type="binding site" evidence="12">
    <location>
        <begin position="224"/>
        <end position="228"/>
    </location>
    <ligand>
        <name>D-ribose 5-phosphate</name>
        <dbReference type="ChEBI" id="CHEBI:78346"/>
    </ligand>
</feature>
<dbReference type="GO" id="GO:0004749">
    <property type="term" value="F:ribose phosphate diphosphokinase activity"/>
    <property type="evidence" value="ECO:0007669"/>
    <property type="project" value="UniProtKB-UniRule"/>
</dbReference>
<feature type="binding site" evidence="12">
    <location>
        <position position="196"/>
    </location>
    <ligand>
        <name>D-ribose 5-phosphate</name>
        <dbReference type="ChEBI" id="CHEBI:78346"/>
    </ligand>
</feature>
<gene>
    <name evidence="12" type="primary">prs</name>
    <name evidence="14" type="ORF">EVA68_04145</name>
</gene>
<feature type="binding site" evidence="12">
    <location>
        <position position="131"/>
    </location>
    <ligand>
        <name>Mg(2+)</name>
        <dbReference type="ChEBI" id="CHEBI:18420"/>
    </ligand>
</feature>
<evidence type="ECO:0000313" key="15">
    <source>
        <dbReference type="Proteomes" id="UP000316199"/>
    </source>
</evidence>
<evidence type="ECO:0000256" key="7">
    <source>
        <dbReference type="ARBA" id="ARBA00022840"/>
    </source>
</evidence>
<comment type="cofactor">
    <cofactor evidence="12">
        <name>Mg(2+)</name>
        <dbReference type="ChEBI" id="CHEBI:18420"/>
    </cofactor>
    <text evidence="12">Binds 2 Mg(2+) ions per subunit.</text>
</comment>
<evidence type="ECO:0000256" key="6">
    <source>
        <dbReference type="ARBA" id="ARBA00022777"/>
    </source>
</evidence>
<dbReference type="GO" id="GO:0006015">
    <property type="term" value="P:5-phosphoribose 1-diphosphate biosynthetic process"/>
    <property type="evidence" value="ECO:0007669"/>
    <property type="project" value="UniProtKB-UniRule"/>
</dbReference>
<dbReference type="InterPro" id="IPR029099">
    <property type="entry name" value="Pribosyltran_N"/>
</dbReference>
<dbReference type="HAMAP" id="MF_00583_B">
    <property type="entry name" value="RibP_PPkinase_B"/>
    <property type="match status" value="1"/>
</dbReference>
<keyword evidence="7 12" id="KW-0067">ATP-binding</keyword>
<evidence type="ECO:0000256" key="5">
    <source>
        <dbReference type="ARBA" id="ARBA00022741"/>
    </source>
</evidence>
<comment type="catalytic activity">
    <reaction evidence="9 12">
        <text>D-ribose 5-phosphate + ATP = 5-phospho-alpha-D-ribose 1-diphosphate + AMP + H(+)</text>
        <dbReference type="Rhea" id="RHEA:15609"/>
        <dbReference type="ChEBI" id="CHEBI:15378"/>
        <dbReference type="ChEBI" id="CHEBI:30616"/>
        <dbReference type="ChEBI" id="CHEBI:58017"/>
        <dbReference type="ChEBI" id="CHEBI:78346"/>
        <dbReference type="ChEBI" id="CHEBI:456215"/>
        <dbReference type="EC" id="2.7.6.1"/>
    </reaction>
</comment>
<evidence type="ECO:0000256" key="1">
    <source>
        <dbReference type="ARBA" id="ARBA00004996"/>
    </source>
</evidence>
<dbReference type="InterPro" id="IPR005946">
    <property type="entry name" value="Rib-P_diPkinase"/>
</dbReference>
<evidence type="ECO:0000313" key="14">
    <source>
        <dbReference type="EMBL" id="RZO76477.1"/>
    </source>
</evidence>
<dbReference type="InterPro" id="IPR000842">
    <property type="entry name" value="PRib_PP_synth_CS"/>
</dbReference>
<comment type="function">
    <text evidence="10 12">Involved in the biosynthesis of the central metabolite phospho-alpha-D-ribosyl-1-pyrophosphate (PRPP) via the transfer of pyrophosphoryl group from ATP to 1-hydroxyl of ribose-5-phosphate (Rib-5-P).</text>
</comment>
<dbReference type="AlphaFoldDB" id="A0A520S1X8"/>
<keyword evidence="4 12" id="KW-0545">Nucleotide biosynthesis</keyword>
<comment type="subunit">
    <text evidence="12">Homohexamer.</text>
</comment>
<keyword evidence="6 12" id="KW-0418">Kinase</keyword>
<dbReference type="Pfam" id="PF13793">
    <property type="entry name" value="Pribosyltran_N"/>
    <property type="match status" value="1"/>
</dbReference>
<feature type="binding site" evidence="12">
    <location>
        <begin position="37"/>
        <end position="39"/>
    </location>
    <ligand>
        <name>ATP</name>
        <dbReference type="ChEBI" id="CHEBI:30616"/>
    </ligand>
</feature>
<dbReference type="NCBIfam" id="TIGR01251">
    <property type="entry name" value="ribP_PPkin"/>
    <property type="match status" value="1"/>
</dbReference>
<evidence type="ECO:0000259" key="13">
    <source>
        <dbReference type="Pfam" id="PF13793"/>
    </source>
</evidence>
<feature type="binding site" evidence="12">
    <location>
        <begin position="96"/>
        <end position="97"/>
    </location>
    <ligand>
        <name>ATP</name>
        <dbReference type="ChEBI" id="CHEBI:30616"/>
    </ligand>
</feature>
<keyword evidence="12" id="KW-0963">Cytoplasm</keyword>
<dbReference type="GO" id="GO:0006164">
    <property type="term" value="P:purine nucleotide biosynthetic process"/>
    <property type="evidence" value="ECO:0007669"/>
    <property type="project" value="TreeGrafter"/>
</dbReference>
<feature type="binding site" evidence="12">
    <location>
        <position position="170"/>
    </location>
    <ligand>
        <name>Mg(2+)</name>
        <dbReference type="ChEBI" id="CHEBI:18420"/>
    </ligand>
</feature>
<dbReference type="Gene3D" id="3.40.50.2020">
    <property type="match status" value="2"/>
</dbReference>
<sequence length="322" mass="35134">MAELKIFSGNAHPALANRVVDRLRVEIGVAEVGRFSDGEVSVEIHENVRGKDVFIIQPTCAPTNDNIMELIVLADCLRRGSAARITAVIPYFGYARQDKRVRSARVPITARVVADMLSSAGIDRVLTIDLHADQIQGFFSIPVDNIYASPVMLMDIEQQSYDDLMIVSPDVGGVLRARAVAKQLDDADLAIIDKRRPHANEAEVMNIIGDVGGRTCLMVDDMVDTAGTLCAAAKELKKNGASRVVAYCTHPVLSGKAIENIQNSTLDKLIVMDTIPLKEKAIACPKIKQLSVADELAESIRRISNEESLSALFNKRIQPALF</sequence>
<dbReference type="FunFam" id="3.40.50.2020:FF:000001">
    <property type="entry name" value="Ribose-phosphate pyrophosphokinase"/>
    <property type="match status" value="1"/>
</dbReference>
<dbReference type="PROSITE" id="PS00114">
    <property type="entry name" value="PRPP_SYNTHASE"/>
    <property type="match status" value="1"/>
</dbReference>
<feature type="domain" description="Ribose-phosphate pyrophosphokinase N-terminal" evidence="13">
    <location>
        <begin position="4"/>
        <end position="121"/>
    </location>
</feature>
<keyword evidence="3 12" id="KW-0479">Metal-binding</keyword>
<evidence type="ECO:0000256" key="12">
    <source>
        <dbReference type="HAMAP-Rule" id="MF_00583"/>
    </source>
</evidence>